<evidence type="ECO:0000313" key="1">
    <source>
        <dbReference type="EMBL" id="QQD19821.1"/>
    </source>
</evidence>
<dbReference type="Pfam" id="PF10982">
    <property type="entry name" value="DUF2789"/>
    <property type="match status" value="1"/>
</dbReference>
<dbReference type="KEGG" id="snan:I6N98_08290"/>
<name>A0A7T4URK4_9GAMM</name>
<dbReference type="AlphaFoldDB" id="A0A7T4URK4"/>
<reference evidence="1 2" key="1">
    <citation type="submission" date="2020-12" db="EMBL/GenBank/DDBJ databases">
        <authorList>
            <person name="Shan Y."/>
        </authorList>
    </citation>
    <scope>NUCLEOTIDE SEQUENCE [LARGE SCALE GENOMIC DNA]</scope>
    <source>
        <strain evidence="2">csc3.9</strain>
    </source>
</reference>
<organism evidence="1 2">
    <name type="scientific">Spongiibacter nanhainus</name>
    <dbReference type="NCBI Taxonomy" id="2794344"/>
    <lineage>
        <taxon>Bacteria</taxon>
        <taxon>Pseudomonadati</taxon>
        <taxon>Pseudomonadota</taxon>
        <taxon>Gammaproteobacteria</taxon>
        <taxon>Cellvibrionales</taxon>
        <taxon>Spongiibacteraceae</taxon>
        <taxon>Spongiibacter</taxon>
    </lineage>
</organism>
<keyword evidence="2" id="KW-1185">Reference proteome</keyword>
<dbReference type="Proteomes" id="UP000596063">
    <property type="component" value="Chromosome"/>
</dbReference>
<dbReference type="Gene3D" id="1.10.10.1130">
    <property type="entry name" value="Uncharacterised protein PF10982, DUF2789"/>
    <property type="match status" value="1"/>
</dbReference>
<sequence>MDFGEHSMNRLFQQLGLPDSDKDVESFIIRHRPIPRDLELHEASFWTKSQASFLKQALDEDADWAEIVDELDARLRH</sequence>
<dbReference type="RefSeq" id="WP_198571305.1">
    <property type="nucleotide sequence ID" value="NZ_CP066167.1"/>
</dbReference>
<dbReference type="InterPro" id="IPR021250">
    <property type="entry name" value="DUF2789"/>
</dbReference>
<accession>A0A7T4URK4</accession>
<gene>
    <name evidence="1" type="ORF">I6N98_08290</name>
</gene>
<proteinExistence type="predicted"/>
<dbReference type="InterPro" id="IPR038086">
    <property type="entry name" value="DUF2789_sf"/>
</dbReference>
<evidence type="ECO:0000313" key="2">
    <source>
        <dbReference type="Proteomes" id="UP000596063"/>
    </source>
</evidence>
<protein>
    <submittedName>
        <fullName evidence="1">DUF2789 domain-containing protein</fullName>
    </submittedName>
</protein>
<dbReference type="EMBL" id="CP066167">
    <property type="protein sequence ID" value="QQD19821.1"/>
    <property type="molecule type" value="Genomic_DNA"/>
</dbReference>